<sequence length="867" mass="94701">MGVSWVVKLYLVLAVRLEVPCVESGNWQHCQKVSPKRCSVGDSRSGGPTYRYDIGGYGSQDPESYDYKGPFKLIGLGKAFMSCYNCTGDRNVSGSSATGEVVSATLSPSQLDITNLLIVDHNVGTMSSGDTSALSDLPCGTYCHVWLVNCNITTIEAGAFAKLSQVKTLVIWRSNLQTLKSGTFAGMEGLKDLLLLDNNITCLEAGTFDGLPKLGYLYLVENQILTMPVGMLRGLQLDWLDVSMNSISHIAPGVLQEAGPVRQIYFVKNKLQSVSVGMFAELEQLRQLYLQHNEISSIADGAFLSNKLLQRIVLSGNKLTFLSGLWFPPGKAYTHVNGKGIYADVIAKKNAIAVVVHASRLLNFVLQNNPLRCTCANIGLYERMWMLWKVGWYPTWRFMISFQTGCPAISLLRTPPVAVNASALPCPAPVVEIVNVERNQYLQVYTAFGNVYWEDLSHVFWSFANGSEYSMNITHNTNTTAHASLPIGNLTVSVVTYIKAEGWVKCKGSESKAGSWKHESCSNYMGKSTFTLWLRTVENVTFTNFSYTVVSEIGSHTAYFDTSLHLSQPRTTSLAQSTIHTQPTTLTEPTTHEQQTTYVQPTAHTPPLPTSTSLWTIVLSSLAAILMVLTRIAWRYSTEAHRVARQNDRENYSVEGAPGPREGVARLPSGSSAIVPYAVAYGDTVSNAGSSDEQITPYAITYDVEDDDITPYAEGHLRDHDSLCESDASDSSEIVPYGVSKICDKYDRKETQENTPVTYRNDNLSSEGPVSETYGKDEPKETILNDSVNGIIHQPGPAALPGSDRSVAACSAASPLPEAAAIDTQAAPIDTETADASNEDDSKREQVISVATVSKDDDEETALKETV</sequence>
<evidence type="ECO:0000256" key="2">
    <source>
        <dbReference type="ARBA" id="ARBA00022737"/>
    </source>
</evidence>
<gene>
    <name evidence="6" type="primary">LOC109481788</name>
</gene>
<feature type="region of interest" description="Disordered" evidence="3">
    <location>
        <begin position="752"/>
        <end position="779"/>
    </location>
</feature>
<dbReference type="GeneID" id="109481788"/>
<evidence type="ECO:0000256" key="4">
    <source>
        <dbReference type="SAM" id="SignalP"/>
    </source>
</evidence>
<dbReference type="KEGG" id="bbel:109481788"/>
<dbReference type="SUPFAM" id="SSF52058">
    <property type="entry name" value="L domain-like"/>
    <property type="match status" value="1"/>
</dbReference>
<evidence type="ECO:0000256" key="3">
    <source>
        <dbReference type="SAM" id="MobiDB-lite"/>
    </source>
</evidence>
<dbReference type="PROSITE" id="PS51450">
    <property type="entry name" value="LRR"/>
    <property type="match status" value="1"/>
</dbReference>
<evidence type="ECO:0000256" key="1">
    <source>
        <dbReference type="ARBA" id="ARBA00022614"/>
    </source>
</evidence>
<evidence type="ECO:0000313" key="5">
    <source>
        <dbReference type="Proteomes" id="UP000515135"/>
    </source>
</evidence>
<dbReference type="Pfam" id="PF13855">
    <property type="entry name" value="LRR_8"/>
    <property type="match status" value="2"/>
</dbReference>
<dbReference type="Proteomes" id="UP000515135">
    <property type="component" value="Unplaced"/>
</dbReference>
<dbReference type="SMART" id="SM00369">
    <property type="entry name" value="LRR_TYP"/>
    <property type="match status" value="5"/>
</dbReference>
<dbReference type="AlphaFoldDB" id="A0A6P5A9B7"/>
<organism evidence="5 6">
    <name type="scientific">Branchiostoma belcheri</name>
    <name type="common">Amphioxus</name>
    <dbReference type="NCBI Taxonomy" id="7741"/>
    <lineage>
        <taxon>Eukaryota</taxon>
        <taxon>Metazoa</taxon>
        <taxon>Chordata</taxon>
        <taxon>Cephalochordata</taxon>
        <taxon>Leptocardii</taxon>
        <taxon>Amphioxiformes</taxon>
        <taxon>Branchiostomatidae</taxon>
        <taxon>Branchiostoma</taxon>
    </lineage>
</organism>
<keyword evidence="1" id="KW-0433">Leucine-rich repeat</keyword>
<accession>A0A6P5A9B7</accession>
<reference evidence="6" key="1">
    <citation type="submission" date="2025-08" db="UniProtKB">
        <authorList>
            <consortium name="RefSeq"/>
        </authorList>
    </citation>
    <scope>IDENTIFICATION</scope>
    <source>
        <tissue evidence="6">Gonad</tissue>
    </source>
</reference>
<dbReference type="InterPro" id="IPR003591">
    <property type="entry name" value="Leu-rich_rpt_typical-subtyp"/>
</dbReference>
<dbReference type="PANTHER" id="PTHR45617">
    <property type="entry name" value="LEUCINE RICH REPEAT FAMILY PROTEIN"/>
    <property type="match status" value="1"/>
</dbReference>
<dbReference type="InterPro" id="IPR032675">
    <property type="entry name" value="LRR_dom_sf"/>
</dbReference>
<feature type="region of interest" description="Disordered" evidence="3">
    <location>
        <begin position="819"/>
        <end position="867"/>
    </location>
</feature>
<dbReference type="InterPro" id="IPR001611">
    <property type="entry name" value="Leu-rich_rpt"/>
</dbReference>
<evidence type="ECO:0000313" key="6">
    <source>
        <dbReference type="RefSeq" id="XP_019639937.1"/>
    </source>
</evidence>
<dbReference type="RefSeq" id="XP_019639937.1">
    <property type="nucleotide sequence ID" value="XM_019784378.1"/>
</dbReference>
<feature type="signal peptide" evidence="4">
    <location>
        <begin position="1"/>
        <end position="24"/>
    </location>
</feature>
<protein>
    <submittedName>
        <fullName evidence="6">Uncharacterized protein LOC109481788</fullName>
    </submittedName>
</protein>
<dbReference type="PANTHER" id="PTHR45617:SF165">
    <property type="entry name" value="COMMON DPR-INTERACTING PROTEIN-RELATED"/>
    <property type="match status" value="1"/>
</dbReference>
<name>A0A6P5A9B7_BRABE</name>
<dbReference type="OrthoDB" id="10027811at2759"/>
<feature type="chain" id="PRO_5027724098" evidence="4">
    <location>
        <begin position="25"/>
        <end position="867"/>
    </location>
</feature>
<dbReference type="Gene3D" id="3.80.10.10">
    <property type="entry name" value="Ribonuclease Inhibitor"/>
    <property type="match status" value="2"/>
</dbReference>
<keyword evidence="5" id="KW-1185">Reference proteome</keyword>
<feature type="compositionally biased region" description="Polar residues" evidence="3">
    <location>
        <begin position="753"/>
        <end position="768"/>
    </location>
</feature>
<keyword evidence="4" id="KW-0732">Signal</keyword>
<proteinExistence type="predicted"/>
<keyword evidence="2" id="KW-0677">Repeat</keyword>